<organism evidence="2 3">
    <name type="scientific">Chitinophaga caseinilytica</name>
    <dbReference type="NCBI Taxonomy" id="2267521"/>
    <lineage>
        <taxon>Bacteria</taxon>
        <taxon>Pseudomonadati</taxon>
        <taxon>Bacteroidota</taxon>
        <taxon>Chitinophagia</taxon>
        <taxon>Chitinophagales</taxon>
        <taxon>Chitinophagaceae</taxon>
        <taxon>Chitinophaga</taxon>
    </lineage>
</organism>
<sequence>MNRNTLSFLLSLFAPVVFGTLMLYIFEAFDGWHLSDVMSIAFLFFVPFAMGVLNTWLASYAQSQRRDVSICLPWASMALFLLISMGLGMEGWACWVMIFPLFMVAGTLGGLTGRWMRRRQKHGKTYVSVLLLLPLFISPVEQWMGKIPGRYKAYTYIDIQAPKNRIWPLVTRVSNISAEENRAGITRWLLFPQPVRAELDKEGTGGFRKAIFTGGLVFDETVEAYRHEEFMRFTIKANPYDIPSTTMDEHIVIGGQFFDVLNGTYELEQLNESTCRLHLYSHFKLSTTFNWYASIWAGWIMEDIQDNILQVIRRRAEGR</sequence>
<protein>
    <recommendedName>
        <fullName evidence="4">SRPBCC family protein</fullName>
    </recommendedName>
</protein>
<keyword evidence="1" id="KW-0812">Transmembrane</keyword>
<dbReference type="SUPFAM" id="SSF55961">
    <property type="entry name" value="Bet v1-like"/>
    <property type="match status" value="1"/>
</dbReference>
<reference evidence="2 3" key="1">
    <citation type="submission" date="2024-03" db="EMBL/GenBank/DDBJ databases">
        <title>Chitinophaga caseinilytica sp. nov., a casein hydrolysing bacterium isolated from forest soil.</title>
        <authorList>
            <person name="Lee D.S."/>
            <person name="Han D.M."/>
            <person name="Baek J.H."/>
            <person name="Choi D.G."/>
            <person name="Jeon J.H."/>
            <person name="Jeon C.O."/>
        </authorList>
    </citation>
    <scope>NUCLEOTIDE SEQUENCE [LARGE SCALE GENOMIC DNA]</scope>
    <source>
        <strain evidence="2 3">KACC 19118</strain>
    </source>
</reference>
<feature type="transmembrane region" description="Helical" evidence="1">
    <location>
        <begin position="38"/>
        <end position="58"/>
    </location>
</feature>
<keyword evidence="1" id="KW-0472">Membrane</keyword>
<dbReference type="EMBL" id="CP150096">
    <property type="protein sequence ID" value="WZN45709.1"/>
    <property type="molecule type" value="Genomic_DNA"/>
</dbReference>
<evidence type="ECO:0000313" key="3">
    <source>
        <dbReference type="Proteomes" id="UP001449657"/>
    </source>
</evidence>
<feature type="transmembrane region" description="Helical" evidence="1">
    <location>
        <begin position="7"/>
        <end position="26"/>
    </location>
</feature>
<proteinExistence type="predicted"/>
<accession>A0ABZ2Z5C5</accession>
<keyword evidence="3" id="KW-1185">Reference proteome</keyword>
<feature type="transmembrane region" description="Helical" evidence="1">
    <location>
        <begin position="95"/>
        <end position="113"/>
    </location>
</feature>
<gene>
    <name evidence="2" type="ORF">WJU22_22680</name>
</gene>
<dbReference type="RefSeq" id="WP_341840459.1">
    <property type="nucleotide sequence ID" value="NZ_CP149792.1"/>
</dbReference>
<feature type="transmembrane region" description="Helical" evidence="1">
    <location>
        <begin position="125"/>
        <end position="144"/>
    </location>
</feature>
<feature type="transmembrane region" description="Helical" evidence="1">
    <location>
        <begin position="70"/>
        <end position="89"/>
    </location>
</feature>
<dbReference type="Proteomes" id="UP001449657">
    <property type="component" value="Chromosome"/>
</dbReference>
<evidence type="ECO:0000313" key="2">
    <source>
        <dbReference type="EMBL" id="WZN45709.1"/>
    </source>
</evidence>
<name>A0ABZ2Z5C5_9BACT</name>
<evidence type="ECO:0008006" key="4">
    <source>
        <dbReference type="Google" id="ProtNLM"/>
    </source>
</evidence>
<evidence type="ECO:0000256" key="1">
    <source>
        <dbReference type="SAM" id="Phobius"/>
    </source>
</evidence>
<keyword evidence="1" id="KW-1133">Transmembrane helix</keyword>